<keyword evidence="1" id="KW-0472">Membrane</keyword>
<proteinExistence type="predicted"/>
<evidence type="ECO:0000313" key="1">
    <source>
        <dbReference type="EMBL" id="SFD47694.1"/>
    </source>
</evidence>
<protein>
    <submittedName>
        <fullName evidence="1">Transmembrane sensor</fullName>
    </submittedName>
</protein>
<dbReference type="Proteomes" id="UP000199517">
    <property type="component" value="Unassembled WGS sequence"/>
</dbReference>
<dbReference type="STRING" id="32040.SAMN04489710_102325"/>
<dbReference type="AlphaFoldDB" id="A0A1I1SMI7"/>
<dbReference type="EMBL" id="FOMQ01000002">
    <property type="protein sequence ID" value="SFD47694.1"/>
    <property type="molecule type" value="Genomic_DNA"/>
</dbReference>
<dbReference type="RefSeq" id="WP_092950037.1">
    <property type="nucleotide sequence ID" value="NZ_FOMQ01000002.1"/>
</dbReference>
<evidence type="ECO:0000313" key="2">
    <source>
        <dbReference type="Proteomes" id="UP000199517"/>
    </source>
</evidence>
<gene>
    <name evidence="1" type="ORF">SAMN04489710_102325</name>
</gene>
<name>A0A1I1SMI7_9BURK</name>
<sequence length="78" mass="9134">MNAPYDDDPVWDTAWAWVQREFDRETFDEAARAEMTAWLLEDPLHRRRYEEAAHLWLLAGMVPRRSGNQTGGGEREDA</sequence>
<organism evidence="1 2">
    <name type="scientific">Paracidovorax konjaci</name>
    <dbReference type="NCBI Taxonomy" id="32040"/>
    <lineage>
        <taxon>Bacteria</taxon>
        <taxon>Pseudomonadati</taxon>
        <taxon>Pseudomonadota</taxon>
        <taxon>Betaproteobacteria</taxon>
        <taxon>Burkholderiales</taxon>
        <taxon>Comamonadaceae</taxon>
        <taxon>Paracidovorax</taxon>
    </lineage>
</organism>
<accession>A0A1I1SMI7</accession>
<dbReference type="OrthoDB" id="8617634at2"/>
<keyword evidence="2" id="KW-1185">Reference proteome</keyword>
<keyword evidence="1" id="KW-0812">Transmembrane</keyword>
<reference evidence="2" key="1">
    <citation type="submission" date="2016-10" db="EMBL/GenBank/DDBJ databases">
        <authorList>
            <person name="Varghese N."/>
            <person name="Submissions S."/>
        </authorList>
    </citation>
    <scope>NUCLEOTIDE SEQUENCE [LARGE SCALE GENOMIC DNA]</scope>
    <source>
        <strain evidence="2">DSM 7481</strain>
    </source>
</reference>